<proteinExistence type="predicted"/>
<dbReference type="Gene3D" id="2.60.40.790">
    <property type="match status" value="1"/>
</dbReference>
<dbReference type="EMBL" id="MU805944">
    <property type="protein sequence ID" value="KAJ3844953.1"/>
    <property type="molecule type" value="Genomic_DNA"/>
</dbReference>
<organism evidence="2 3">
    <name type="scientific">Lentinula raphanica</name>
    <dbReference type="NCBI Taxonomy" id="153919"/>
    <lineage>
        <taxon>Eukaryota</taxon>
        <taxon>Fungi</taxon>
        <taxon>Dikarya</taxon>
        <taxon>Basidiomycota</taxon>
        <taxon>Agaricomycotina</taxon>
        <taxon>Agaricomycetes</taxon>
        <taxon>Agaricomycetidae</taxon>
        <taxon>Agaricales</taxon>
        <taxon>Marasmiineae</taxon>
        <taxon>Omphalotaceae</taxon>
        <taxon>Lentinula</taxon>
    </lineage>
</organism>
<comment type="caution">
    <text evidence="2">The sequence shown here is derived from an EMBL/GenBank/DDBJ whole genome shotgun (WGS) entry which is preliminary data.</text>
</comment>
<feature type="domain" description="SHSP" evidence="1">
    <location>
        <begin position="13"/>
        <end position="52"/>
    </location>
</feature>
<dbReference type="Proteomes" id="UP001163846">
    <property type="component" value="Unassembled WGS sequence"/>
</dbReference>
<dbReference type="AlphaFoldDB" id="A0AA38PL49"/>
<name>A0AA38PL49_9AGAR</name>
<protein>
    <recommendedName>
        <fullName evidence="1">SHSP domain-containing protein</fullName>
    </recommendedName>
</protein>
<evidence type="ECO:0000259" key="1">
    <source>
        <dbReference type="Pfam" id="PF00011"/>
    </source>
</evidence>
<evidence type="ECO:0000313" key="3">
    <source>
        <dbReference type="Proteomes" id="UP001163846"/>
    </source>
</evidence>
<reference evidence="2" key="1">
    <citation type="submission" date="2022-08" db="EMBL/GenBank/DDBJ databases">
        <authorList>
            <consortium name="DOE Joint Genome Institute"/>
            <person name="Min B."/>
            <person name="Riley R."/>
            <person name="Sierra-Patev S."/>
            <person name="Naranjo-Ortiz M."/>
            <person name="Looney B."/>
            <person name="Konkel Z."/>
            <person name="Slot J.C."/>
            <person name="Sakamoto Y."/>
            <person name="Steenwyk J.L."/>
            <person name="Rokas A."/>
            <person name="Carro J."/>
            <person name="Camarero S."/>
            <person name="Ferreira P."/>
            <person name="Molpeceres G."/>
            <person name="Ruiz-Duenas F.J."/>
            <person name="Serrano A."/>
            <person name="Henrissat B."/>
            <person name="Drula E."/>
            <person name="Hughes K.W."/>
            <person name="Mata J.L."/>
            <person name="Ishikawa N.K."/>
            <person name="Vargas-Isla R."/>
            <person name="Ushijima S."/>
            <person name="Smith C.A."/>
            <person name="Ahrendt S."/>
            <person name="Andreopoulos W."/>
            <person name="He G."/>
            <person name="Labutti K."/>
            <person name="Lipzen A."/>
            <person name="Ng V."/>
            <person name="Sandor L."/>
            <person name="Barry K."/>
            <person name="Martinez A.T."/>
            <person name="Xiao Y."/>
            <person name="Gibbons J.G."/>
            <person name="Terashima K."/>
            <person name="Hibbett D.S."/>
            <person name="Grigoriev I.V."/>
        </authorList>
    </citation>
    <scope>NUCLEOTIDE SEQUENCE</scope>
    <source>
        <strain evidence="2">TFB9207</strain>
    </source>
</reference>
<dbReference type="InterPro" id="IPR008978">
    <property type="entry name" value="HSP20-like_chaperone"/>
</dbReference>
<gene>
    <name evidence="2" type="ORF">F5878DRAFT_600677</name>
</gene>
<dbReference type="CDD" id="cd06464">
    <property type="entry name" value="ACD_sHsps-like"/>
    <property type="match status" value="1"/>
</dbReference>
<keyword evidence="3" id="KW-1185">Reference proteome</keyword>
<accession>A0AA38PL49</accession>
<evidence type="ECO:0000313" key="2">
    <source>
        <dbReference type="EMBL" id="KAJ3844953.1"/>
    </source>
</evidence>
<sequence>MELSLGLGLPPQYSLRERRYGEFYRILPVPPETRASDIQAVLDAGVLSLSISFGTLLTQGQVSSITENITVG</sequence>
<dbReference type="InterPro" id="IPR002068">
    <property type="entry name" value="A-crystallin/Hsp20_dom"/>
</dbReference>
<dbReference type="SUPFAM" id="SSF49764">
    <property type="entry name" value="HSP20-like chaperones"/>
    <property type="match status" value="1"/>
</dbReference>
<dbReference type="Pfam" id="PF00011">
    <property type="entry name" value="HSP20"/>
    <property type="match status" value="1"/>
</dbReference>